<organism evidence="2 3">
    <name type="scientific">Thermothielavioides terrestris (strain ATCC 38088 / NRRL 8126)</name>
    <name type="common">Thielavia terrestris</name>
    <dbReference type="NCBI Taxonomy" id="578455"/>
    <lineage>
        <taxon>Eukaryota</taxon>
        <taxon>Fungi</taxon>
        <taxon>Dikarya</taxon>
        <taxon>Ascomycota</taxon>
        <taxon>Pezizomycotina</taxon>
        <taxon>Sordariomycetes</taxon>
        <taxon>Sordariomycetidae</taxon>
        <taxon>Sordariales</taxon>
        <taxon>Chaetomiaceae</taxon>
        <taxon>Thermothielavioides</taxon>
        <taxon>Thermothielavioides terrestris</taxon>
    </lineage>
</organism>
<dbReference type="Gene3D" id="1.25.40.20">
    <property type="entry name" value="Ankyrin repeat-containing domain"/>
    <property type="match status" value="1"/>
</dbReference>
<dbReference type="PROSITE" id="PS50088">
    <property type="entry name" value="ANK_REPEAT"/>
    <property type="match status" value="1"/>
</dbReference>
<dbReference type="InterPro" id="IPR002110">
    <property type="entry name" value="Ankyrin_rpt"/>
</dbReference>
<sequence>MDSKWGGSYHYQDILGNAASFQVQSYIQTSSIEHETTRHVVKESSDLVRKDIHALGAAQQALVQSSNEHTVILQALLHAMTRIQTPPETEPCTSAVRNCNARHSAVPTVSDDPVDMERIERARYHHQVVAEHSWSFSAGDTPSTLPSGLVAWHGTSARVKLQRKRHEKTLRAKVRAWVTLFGPKVVEFEFAVRLRSMAWLSPLVQCRVVAANVRSQFSPIFQACKYGDLKRIKLLLESGEASINDRNIIGDGLLWEPRPTLSSPASTVVQYLLDCGCDPNLESRPALNLALRSGQVQVARALIRGGADLYSAVHPPPHDMLGAPNEGILRAEINLLNSEDYWQWQVPLSETSTLDEWLNLLAAASDAGSMEYVMKAVDVLRFPISLSKIAAYRAVTKANIETLAILLRLRAEDGISRASIELDLFQRVIERGRLFMMHYFLFRAADETGRKETSLVSHTTWSILWTRLLGDCNWEFQEVEGILLHFLLHTGTDMTGIRDKFSLFATLSLYRRAPRWLDQLFPHEMLNGLDAAQVWSLCRLGELFWNYPEPNHIVHPSLAGELKEARSVVKMDWSLRGFVSKEPYIDPDFELGPRYRYLDEESDGSLSSKPWLLETERISQPFDNRASLNATDVIHGCPNVDAIKAAARRSEGRRYFLRYNTGRNPPPLREYPHVPDEILFNDSTLFYDNISTEQGRQQLSRYPLSRALCNALQLAGYRADMDADGDIWFEDDDGDRYYDAREYQPGPDQDDDVVENCPVCQNPDKYGLGFIIRRAKMGEAFVDEFRARRKEGKYATL</sequence>
<accession>G2R8G0</accession>
<feature type="repeat" description="ANK" evidence="1">
    <location>
        <begin position="282"/>
        <end position="309"/>
    </location>
</feature>
<gene>
    <name evidence="2" type="ORF">THITE_117524</name>
</gene>
<dbReference type="EMBL" id="CP003011">
    <property type="protein sequence ID" value="AEO68218.1"/>
    <property type="molecule type" value="Genomic_DNA"/>
</dbReference>
<proteinExistence type="predicted"/>
<dbReference type="HOGENOM" id="CLU_326248_0_0_1"/>
<reference evidence="2 3" key="1">
    <citation type="journal article" date="2011" name="Nat. Biotechnol.">
        <title>Comparative genomic analysis of the thermophilic biomass-degrading fungi Myceliophthora thermophila and Thielavia terrestris.</title>
        <authorList>
            <person name="Berka R.M."/>
            <person name="Grigoriev I.V."/>
            <person name="Otillar R."/>
            <person name="Salamov A."/>
            <person name="Grimwood J."/>
            <person name="Reid I."/>
            <person name="Ishmael N."/>
            <person name="John T."/>
            <person name="Darmond C."/>
            <person name="Moisan M.-C."/>
            <person name="Henrissat B."/>
            <person name="Coutinho P.M."/>
            <person name="Lombard V."/>
            <person name="Natvig D.O."/>
            <person name="Lindquist E."/>
            <person name="Schmutz J."/>
            <person name="Lucas S."/>
            <person name="Harris P."/>
            <person name="Powlowski J."/>
            <person name="Bellemare A."/>
            <person name="Taylor D."/>
            <person name="Butler G."/>
            <person name="de Vries R.P."/>
            <person name="Allijn I.E."/>
            <person name="van den Brink J."/>
            <person name="Ushinsky S."/>
            <person name="Storms R."/>
            <person name="Powell A.J."/>
            <person name="Paulsen I.T."/>
            <person name="Elbourne L.D.H."/>
            <person name="Baker S.E."/>
            <person name="Magnuson J."/>
            <person name="LaBoissiere S."/>
            <person name="Clutterbuck A.J."/>
            <person name="Martinez D."/>
            <person name="Wogulis M."/>
            <person name="de Leon A.L."/>
            <person name="Rey M.W."/>
            <person name="Tsang A."/>
        </authorList>
    </citation>
    <scope>NUCLEOTIDE SEQUENCE [LARGE SCALE GENOMIC DNA]</scope>
    <source>
        <strain evidence="3">ATCC 38088 / NRRL 8126</strain>
    </source>
</reference>
<dbReference type="Proteomes" id="UP000008181">
    <property type="component" value="Chromosome 3"/>
</dbReference>
<dbReference type="SMART" id="SM00248">
    <property type="entry name" value="ANK"/>
    <property type="match status" value="2"/>
</dbReference>
<dbReference type="OrthoDB" id="4590669at2759"/>
<keyword evidence="1" id="KW-0040">ANK repeat</keyword>
<dbReference type="Pfam" id="PF00023">
    <property type="entry name" value="Ank"/>
    <property type="match status" value="1"/>
</dbReference>
<dbReference type="PROSITE" id="PS50297">
    <property type="entry name" value="ANK_REP_REGION"/>
    <property type="match status" value="1"/>
</dbReference>
<evidence type="ECO:0000313" key="2">
    <source>
        <dbReference type="EMBL" id="AEO68218.1"/>
    </source>
</evidence>
<dbReference type="SUPFAM" id="SSF48403">
    <property type="entry name" value="Ankyrin repeat"/>
    <property type="match status" value="1"/>
</dbReference>
<evidence type="ECO:0000256" key="1">
    <source>
        <dbReference type="PROSITE-ProRule" id="PRU00023"/>
    </source>
</evidence>
<keyword evidence="3" id="KW-1185">Reference proteome</keyword>
<evidence type="ECO:0000313" key="3">
    <source>
        <dbReference type="Proteomes" id="UP000008181"/>
    </source>
</evidence>
<dbReference type="AlphaFoldDB" id="G2R8G0"/>
<dbReference type="KEGG" id="ttt:THITE_117524"/>
<protein>
    <submittedName>
        <fullName evidence="2">Uncharacterized protein</fullName>
    </submittedName>
</protein>
<name>G2R8G0_THETT</name>
<dbReference type="RefSeq" id="XP_003654554.1">
    <property type="nucleotide sequence ID" value="XM_003654506.1"/>
</dbReference>
<dbReference type="GeneID" id="11519912"/>
<dbReference type="eggNOG" id="ENOG502T4E5">
    <property type="taxonomic scope" value="Eukaryota"/>
</dbReference>
<dbReference type="InterPro" id="IPR036770">
    <property type="entry name" value="Ankyrin_rpt-contain_sf"/>
</dbReference>